<dbReference type="GO" id="GO:0030253">
    <property type="term" value="P:protein secretion by the type I secretion system"/>
    <property type="evidence" value="ECO:0007669"/>
    <property type="project" value="InterPro"/>
</dbReference>
<feature type="domain" description="ABC transmembrane type-1" evidence="13">
    <location>
        <begin position="24"/>
        <end position="299"/>
    </location>
</feature>
<evidence type="ECO:0000256" key="2">
    <source>
        <dbReference type="ARBA" id="ARBA00005417"/>
    </source>
</evidence>
<dbReference type="NCBIfam" id="TIGR01842">
    <property type="entry name" value="type_I_sec_PrtD"/>
    <property type="match status" value="1"/>
</dbReference>
<evidence type="ECO:0000259" key="12">
    <source>
        <dbReference type="PROSITE" id="PS50893"/>
    </source>
</evidence>
<keyword evidence="4" id="KW-1003">Cell membrane</keyword>
<keyword evidence="5 11" id="KW-0812">Transmembrane</keyword>
<organism evidence="14 15">
    <name type="scientific">Methylobacterium mesophilicum SR1.6/6</name>
    <dbReference type="NCBI Taxonomy" id="908290"/>
    <lineage>
        <taxon>Bacteria</taxon>
        <taxon>Pseudomonadati</taxon>
        <taxon>Pseudomonadota</taxon>
        <taxon>Alphaproteobacteria</taxon>
        <taxon>Hyphomicrobiales</taxon>
        <taxon>Methylobacteriaceae</taxon>
        <taxon>Methylobacterium</taxon>
    </lineage>
</organism>
<dbReference type="PANTHER" id="PTHR24221">
    <property type="entry name" value="ATP-BINDING CASSETTE SUB-FAMILY B"/>
    <property type="match status" value="1"/>
</dbReference>
<evidence type="ECO:0000256" key="7">
    <source>
        <dbReference type="ARBA" id="ARBA00022840"/>
    </source>
</evidence>
<dbReference type="RefSeq" id="WP_010687178.1">
    <property type="nucleotide sequence ID" value="NZ_CP043538.1"/>
</dbReference>
<keyword evidence="7" id="KW-0067">ATP-binding</keyword>
<dbReference type="SUPFAM" id="SSF90123">
    <property type="entry name" value="ABC transporter transmembrane region"/>
    <property type="match status" value="1"/>
</dbReference>
<feature type="transmembrane region" description="Helical" evidence="11">
    <location>
        <begin position="20"/>
        <end position="43"/>
    </location>
</feature>
<dbReference type="InterPro" id="IPR017871">
    <property type="entry name" value="ABC_transporter-like_CS"/>
</dbReference>
<feature type="transmembrane region" description="Helical" evidence="11">
    <location>
        <begin position="55"/>
        <end position="75"/>
    </location>
</feature>
<keyword evidence="9 11" id="KW-0472">Membrane</keyword>
<dbReference type="EMBL" id="CP043538">
    <property type="protein sequence ID" value="QGY01203.1"/>
    <property type="molecule type" value="Genomic_DNA"/>
</dbReference>
<feature type="transmembrane region" description="Helical" evidence="11">
    <location>
        <begin position="246"/>
        <end position="264"/>
    </location>
</feature>
<dbReference type="InterPro" id="IPR036640">
    <property type="entry name" value="ABC1_TM_sf"/>
</dbReference>
<dbReference type="Gene3D" id="1.20.1560.10">
    <property type="entry name" value="ABC transporter type 1, transmembrane domain"/>
    <property type="match status" value="1"/>
</dbReference>
<dbReference type="GO" id="GO:0140359">
    <property type="term" value="F:ABC-type transporter activity"/>
    <property type="evidence" value="ECO:0007669"/>
    <property type="project" value="InterPro"/>
</dbReference>
<keyword evidence="8 11" id="KW-1133">Transmembrane helix</keyword>
<dbReference type="InterPro" id="IPR027417">
    <property type="entry name" value="P-loop_NTPase"/>
</dbReference>
<keyword evidence="3" id="KW-0813">Transport</keyword>
<feature type="domain" description="ABC transporter" evidence="12">
    <location>
        <begin position="330"/>
        <end position="565"/>
    </location>
</feature>
<evidence type="ECO:0000256" key="6">
    <source>
        <dbReference type="ARBA" id="ARBA00022741"/>
    </source>
</evidence>
<feature type="transmembrane region" description="Helical" evidence="11">
    <location>
        <begin position="141"/>
        <end position="173"/>
    </location>
</feature>
<dbReference type="Pfam" id="PF00005">
    <property type="entry name" value="ABC_tran"/>
    <property type="match status" value="1"/>
</dbReference>
<dbReference type="InterPro" id="IPR039421">
    <property type="entry name" value="Type_1_exporter"/>
</dbReference>
<accession>A0A6B9FCY7</accession>
<evidence type="ECO:0000256" key="10">
    <source>
        <dbReference type="SAM" id="MobiDB-lite"/>
    </source>
</evidence>
<dbReference type="SUPFAM" id="SSF52540">
    <property type="entry name" value="P-loop containing nucleoside triphosphate hydrolases"/>
    <property type="match status" value="1"/>
</dbReference>
<dbReference type="GO" id="GO:0005886">
    <property type="term" value="C:plasma membrane"/>
    <property type="evidence" value="ECO:0007669"/>
    <property type="project" value="UniProtKB-SubCell"/>
</dbReference>
<evidence type="ECO:0000256" key="1">
    <source>
        <dbReference type="ARBA" id="ARBA00004651"/>
    </source>
</evidence>
<dbReference type="GO" id="GO:0030256">
    <property type="term" value="C:type I protein secretion system complex"/>
    <property type="evidence" value="ECO:0007669"/>
    <property type="project" value="InterPro"/>
</dbReference>
<dbReference type="InterPro" id="IPR003593">
    <property type="entry name" value="AAA+_ATPase"/>
</dbReference>
<evidence type="ECO:0000256" key="3">
    <source>
        <dbReference type="ARBA" id="ARBA00022448"/>
    </source>
</evidence>
<proteinExistence type="inferred from homology"/>
<dbReference type="InterPro" id="IPR003439">
    <property type="entry name" value="ABC_transporter-like_ATP-bd"/>
</dbReference>
<feature type="region of interest" description="Disordered" evidence="10">
    <location>
        <begin position="558"/>
        <end position="587"/>
    </location>
</feature>
<comment type="similarity">
    <text evidence="2">Belongs to the ABC transporter superfamily.</text>
</comment>
<dbReference type="FunFam" id="3.40.50.300:FF:001444">
    <property type="entry name" value="ABC transporter ATP-binding protein"/>
    <property type="match status" value="1"/>
</dbReference>
<sequence length="587" mass="63080">MGDHSLQSTLTTGLRALRPVLTTAVIFGLFINLLLFVSPLYMLQIYDRVIPSRSETTLVGITLIAAVGLAVYATLDMLRSRLLVRGGVIFDQEIADPIFDAAHRGMLIRPGARHDTALRDVDILREFLTGGGMLAFCDLPWIPIFLLACFVLHPWFGWMALVGGGTILGLTLLNEIATRWTLEAASRASREAGQQAAAVFRNGEVLQAMGMLASLRGLWRRRHDEVLALQARASDRAGMIVAVTKFVRMLLQTLVLGAGAYLAIHREISAGSMIAASIIIGRTLAPIEAVVGNWKGFTAARASYRRLTDLIDVAKPETRRLMLPRPQGAIQVENISVAAPGSTQPILNAVSFRLEPGSLVGIIGPSAAGKSTLVRALTGVWPLLDGTVRIDGSDLRHWDKQALGQHVGYLPQDVELFDGTVAQNIARFADVDDARVIEVARRAGCHELIQSLPDGYNTVIGRDGQGLSGGQRQRIALARALYGEPSLVVLDEPNASLDQLGEAALMRALAELKQSGTTVVIVTHKVSLLAEADRVLLMSGGTLQIDGTAEQVLSQITGPRPVPTLVPSVSPQASQSRRDAEAQRSAG</sequence>
<evidence type="ECO:0000259" key="13">
    <source>
        <dbReference type="PROSITE" id="PS50929"/>
    </source>
</evidence>
<dbReference type="PROSITE" id="PS50893">
    <property type="entry name" value="ABC_TRANSPORTER_2"/>
    <property type="match status" value="1"/>
</dbReference>
<dbReference type="InterPro" id="IPR047957">
    <property type="entry name" value="ABC_AprD-like_6TM"/>
</dbReference>
<dbReference type="Proteomes" id="UP000012488">
    <property type="component" value="Chromosome"/>
</dbReference>
<evidence type="ECO:0000256" key="5">
    <source>
        <dbReference type="ARBA" id="ARBA00022692"/>
    </source>
</evidence>
<name>A0A6B9FCY7_9HYPH</name>
<evidence type="ECO:0000313" key="15">
    <source>
        <dbReference type="Proteomes" id="UP000012488"/>
    </source>
</evidence>
<dbReference type="GO" id="GO:0016887">
    <property type="term" value="F:ATP hydrolysis activity"/>
    <property type="evidence" value="ECO:0007669"/>
    <property type="project" value="InterPro"/>
</dbReference>
<dbReference type="InterPro" id="IPR010128">
    <property type="entry name" value="ATPase_T1SS_PrtD-like"/>
</dbReference>
<dbReference type="KEGG" id="mmes:MMSR116_04260"/>
<gene>
    <name evidence="14" type="ORF">MMSR116_04260</name>
</gene>
<evidence type="ECO:0000256" key="11">
    <source>
        <dbReference type="SAM" id="Phobius"/>
    </source>
</evidence>
<dbReference type="PANTHER" id="PTHR24221:SF248">
    <property type="entry name" value="ABC TRANSPORTER TRANSMEMBRANE REGION"/>
    <property type="match status" value="1"/>
</dbReference>
<dbReference type="OrthoDB" id="9808328at2"/>
<reference evidence="14 15" key="1">
    <citation type="journal article" date="2012" name="Genet. Mol. Biol.">
        <title>Analysis of 16S rRNA and mxaF genes revealing insights into Methylobacterium niche-specific plant association.</title>
        <authorList>
            <person name="Dourado M.N."/>
            <person name="Andreote F.D."/>
            <person name="Dini-Andreote F."/>
            <person name="Conti R."/>
            <person name="Araujo J.M."/>
            <person name="Araujo W.L."/>
        </authorList>
    </citation>
    <scope>NUCLEOTIDE SEQUENCE [LARGE SCALE GENOMIC DNA]</scope>
    <source>
        <strain evidence="14 15">SR1.6/6</strain>
    </source>
</reference>
<keyword evidence="6" id="KW-0547">Nucleotide-binding</keyword>
<dbReference type="Gene3D" id="3.40.50.300">
    <property type="entry name" value="P-loop containing nucleotide triphosphate hydrolases"/>
    <property type="match status" value="1"/>
</dbReference>
<evidence type="ECO:0000256" key="9">
    <source>
        <dbReference type="ARBA" id="ARBA00023136"/>
    </source>
</evidence>
<dbReference type="PROSITE" id="PS50929">
    <property type="entry name" value="ABC_TM1F"/>
    <property type="match status" value="1"/>
</dbReference>
<reference evidence="14 15" key="2">
    <citation type="journal article" date="2013" name="Genome Announc.">
        <title>Draft Genome Sequence of Methylobacterium mesophilicum Strain SR1.6/6, Isolated from Citrus sinensis.</title>
        <authorList>
            <person name="Marinho Almeida D."/>
            <person name="Dini-Andreote F."/>
            <person name="Camargo Neves A.A."/>
            <person name="Juca Ramos R.T."/>
            <person name="Andreote F.D."/>
            <person name="Carneiro A.R."/>
            <person name="Oliveira de Souza Lima A."/>
            <person name="Caracciolo Gomes de Sa P.H."/>
            <person name="Ribeiro Barbosa M.S."/>
            <person name="Araujo W.L."/>
            <person name="Silva A."/>
        </authorList>
    </citation>
    <scope>NUCLEOTIDE SEQUENCE [LARGE SCALE GENOMIC DNA]</scope>
    <source>
        <strain evidence="14 15">SR1.6/6</strain>
    </source>
</reference>
<evidence type="ECO:0000256" key="4">
    <source>
        <dbReference type="ARBA" id="ARBA00022475"/>
    </source>
</evidence>
<dbReference type="CDD" id="cd18586">
    <property type="entry name" value="ABC_6TM_PrtD_like"/>
    <property type="match status" value="1"/>
</dbReference>
<dbReference type="PROSITE" id="PS00211">
    <property type="entry name" value="ABC_TRANSPORTER_1"/>
    <property type="match status" value="1"/>
</dbReference>
<dbReference type="InterPro" id="IPR011527">
    <property type="entry name" value="ABC1_TM_dom"/>
</dbReference>
<dbReference type="GO" id="GO:0005524">
    <property type="term" value="F:ATP binding"/>
    <property type="evidence" value="ECO:0007669"/>
    <property type="project" value="UniProtKB-KW"/>
</dbReference>
<comment type="subcellular location">
    <subcellularLocation>
        <location evidence="1">Cell membrane</location>
        <topology evidence="1">Multi-pass membrane protein</topology>
    </subcellularLocation>
</comment>
<dbReference type="AlphaFoldDB" id="A0A6B9FCY7"/>
<dbReference type="SMART" id="SM00382">
    <property type="entry name" value="AAA"/>
    <property type="match status" value="1"/>
</dbReference>
<evidence type="ECO:0000313" key="14">
    <source>
        <dbReference type="EMBL" id="QGY01203.1"/>
    </source>
</evidence>
<evidence type="ECO:0000256" key="8">
    <source>
        <dbReference type="ARBA" id="ARBA00022989"/>
    </source>
</evidence>
<dbReference type="GO" id="GO:0034040">
    <property type="term" value="F:ATPase-coupled lipid transmembrane transporter activity"/>
    <property type="evidence" value="ECO:0007669"/>
    <property type="project" value="TreeGrafter"/>
</dbReference>
<dbReference type="CDD" id="cd03246">
    <property type="entry name" value="ABCC_Protease_Secretion"/>
    <property type="match status" value="1"/>
</dbReference>
<protein>
    <submittedName>
        <fullName evidence="14">Type I secretion system permease/ATPase</fullName>
    </submittedName>
</protein>
<feature type="compositionally biased region" description="Basic and acidic residues" evidence="10">
    <location>
        <begin position="576"/>
        <end position="587"/>
    </location>
</feature>